<dbReference type="PANTHER" id="PTHR11532:SF62">
    <property type="entry name" value="CARBOXYPEPTIDASE D"/>
    <property type="match status" value="1"/>
</dbReference>
<keyword evidence="5" id="KW-0378">Hydrolase</keyword>
<accession>A0A3M7S152</accession>
<keyword evidence="3 10" id="KW-0121">Carboxypeptidase</keyword>
<dbReference type="SUPFAM" id="SSF49464">
    <property type="entry name" value="Carboxypeptidase regulatory domain-like"/>
    <property type="match status" value="1"/>
</dbReference>
<evidence type="ECO:0000259" key="9">
    <source>
        <dbReference type="PROSITE" id="PS52035"/>
    </source>
</evidence>
<sequence>EVIGRELLVELAQQLCDLYLDNNPDVVKLVETTRIHLLPTMNPDGWNMAVLNEFKKWSVQKPAKFTTMEQMLREVGITDWLVGRTNFNNVDLNRNFPDLDKYEYKYNRDNKNKFDHLLTEASFEINNKHLDCNMKPYQNETIAVANWIVNNDFILSANFHGGDLVVNYPYDDSSDHETKYSPTPDDEFFTHIASFYARNHANMTDKKRKNCDMIGDDFDKGITNGANWYPVCGGMQDFNYLASNCFELTIELGCDKFPPGKQLKQYWKDNMHSLYEFMWKSHTGIKGFVLDYDGKPVSNAKIIVEKQNLVFGDFELIKHHVTTNENGEYWRLLSDGIYRIQAVGPDMMVSNSEDVIVISEVRSQAMRLDFQLSEASYKYNRKLRNILKKILM</sequence>
<gene>
    <name evidence="10" type="ORF">BpHYR1_037598</name>
</gene>
<keyword evidence="6" id="KW-0862">Zinc</keyword>
<dbReference type="GO" id="GO:0008270">
    <property type="term" value="F:zinc ion binding"/>
    <property type="evidence" value="ECO:0007669"/>
    <property type="project" value="InterPro"/>
</dbReference>
<reference evidence="10 11" key="1">
    <citation type="journal article" date="2018" name="Sci. Rep.">
        <title>Genomic signatures of local adaptation to the degree of environmental predictability in rotifers.</title>
        <authorList>
            <person name="Franch-Gras L."/>
            <person name="Hahn C."/>
            <person name="Garcia-Roger E.M."/>
            <person name="Carmona M.J."/>
            <person name="Serra M."/>
            <person name="Gomez A."/>
        </authorList>
    </citation>
    <scope>NUCLEOTIDE SEQUENCE [LARGE SCALE GENOMIC DNA]</scope>
    <source>
        <strain evidence="10">HYR1</strain>
    </source>
</reference>
<dbReference type="Proteomes" id="UP000276133">
    <property type="component" value="Unassembled WGS sequence"/>
</dbReference>
<dbReference type="InterPro" id="IPR050753">
    <property type="entry name" value="Peptidase_M14_domain"/>
</dbReference>
<dbReference type="AlphaFoldDB" id="A0A3M7S152"/>
<evidence type="ECO:0000256" key="4">
    <source>
        <dbReference type="ARBA" id="ARBA00022723"/>
    </source>
</evidence>
<feature type="active site" description="Proton donor/acceptor" evidence="8">
    <location>
        <position position="251"/>
    </location>
</feature>
<dbReference type="InterPro" id="IPR057247">
    <property type="entry name" value="CARBOXYPEPT_ZN_2"/>
</dbReference>
<dbReference type="CDD" id="cd11308">
    <property type="entry name" value="Peptidase_M14NE-CP-C_like"/>
    <property type="match status" value="1"/>
</dbReference>
<organism evidence="10 11">
    <name type="scientific">Brachionus plicatilis</name>
    <name type="common">Marine rotifer</name>
    <name type="synonym">Brachionus muelleri</name>
    <dbReference type="NCBI Taxonomy" id="10195"/>
    <lineage>
        <taxon>Eukaryota</taxon>
        <taxon>Metazoa</taxon>
        <taxon>Spiralia</taxon>
        <taxon>Gnathifera</taxon>
        <taxon>Rotifera</taxon>
        <taxon>Eurotatoria</taxon>
        <taxon>Monogononta</taxon>
        <taxon>Pseudotrocha</taxon>
        <taxon>Ploima</taxon>
        <taxon>Brachionidae</taxon>
        <taxon>Brachionus</taxon>
    </lineage>
</organism>
<name>A0A3M7S152_BRAPC</name>
<dbReference type="SMART" id="SM00631">
    <property type="entry name" value="Zn_pept"/>
    <property type="match status" value="1"/>
</dbReference>
<dbReference type="STRING" id="10195.A0A3M7S152"/>
<keyword evidence="4" id="KW-0479">Metal-binding</keyword>
<dbReference type="Gene3D" id="2.60.40.1120">
    <property type="entry name" value="Carboxypeptidase-like, regulatory domain"/>
    <property type="match status" value="1"/>
</dbReference>
<evidence type="ECO:0000256" key="3">
    <source>
        <dbReference type="ARBA" id="ARBA00022645"/>
    </source>
</evidence>
<dbReference type="PRINTS" id="PR00765">
    <property type="entry name" value="CRBOXYPTASEA"/>
</dbReference>
<comment type="cofactor">
    <cofactor evidence="1">
        <name>Zn(2+)</name>
        <dbReference type="ChEBI" id="CHEBI:29105"/>
    </cofactor>
</comment>
<evidence type="ECO:0000256" key="1">
    <source>
        <dbReference type="ARBA" id="ARBA00001947"/>
    </source>
</evidence>
<dbReference type="InterPro" id="IPR008969">
    <property type="entry name" value="CarboxyPept-like_regulatory"/>
</dbReference>
<evidence type="ECO:0000256" key="5">
    <source>
        <dbReference type="ARBA" id="ARBA00022801"/>
    </source>
</evidence>
<dbReference type="InterPro" id="IPR000834">
    <property type="entry name" value="Peptidase_M14"/>
</dbReference>
<protein>
    <submittedName>
        <fullName evidence="10">Carboxypeptidase e</fullName>
    </submittedName>
</protein>
<evidence type="ECO:0000256" key="8">
    <source>
        <dbReference type="PROSITE-ProRule" id="PRU01379"/>
    </source>
</evidence>
<dbReference type="EMBL" id="REGN01002231">
    <property type="protein sequence ID" value="RNA29378.1"/>
    <property type="molecule type" value="Genomic_DNA"/>
</dbReference>
<comment type="similarity">
    <text evidence="2 8">Belongs to the peptidase M14 family.</text>
</comment>
<dbReference type="PROSITE" id="PS52035">
    <property type="entry name" value="PEPTIDASE_M14"/>
    <property type="match status" value="1"/>
</dbReference>
<dbReference type="PANTHER" id="PTHR11532">
    <property type="entry name" value="PROTEASE M14 CARBOXYPEPTIDASE"/>
    <property type="match status" value="1"/>
</dbReference>
<dbReference type="GO" id="GO:0016485">
    <property type="term" value="P:protein processing"/>
    <property type="evidence" value="ECO:0007669"/>
    <property type="project" value="TreeGrafter"/>
</dbReference>
<keyword evidence="11" id="KW-1185">Reference proteome</keyword>
<keyword evidence="7" id="KW-0325">Glycoprotein</keyword>
<dbReference type="PROSITE" id="PS00133">
    <property type="entry name" value="CARBOXYPEPT_ZN_2"/>
    <property type="match status" value="1"/>
</dbReference>
<feature type="domain" description="Peptidase M14" evidence="9">
    <location>
        <begin position="1"/>
        <end position="281"/>
    </location>
</feature>
<dbReference type="GO" id="GO:0006518">
    <property type="term" value="P:peptide metabolic process"/>
    <property type="evidence" value="ECO:0007669"/>
    <property type="project" value="TreeGrafter"/>
</dbReference>
<dbReference type="GO" id="GO:0005615">
    <property type="term" value="C:extracellular space"/>
    <property type="evidence" value="ECO:0007669"/>
    <property type="project" value="TreeGrafter"/>
</dbReference>
<dbReference type="Pfam" id="PF13620">
    <property type="entry name" value="CarboxypepD_reg"/>
    <property type="match status" value="1"/>
</dbReference>
<keyword evidence="3 10" id="KW-0645">Protease</keyword>
<dbReference type="Gene3D" id="3.40.630.10">
    <property type="entry name" value="Zn peptidases"/>
    <property type="match status" value="1"/>
</dbReference>
<dbReference type="OrthoDB" id="10249045at2759"/>
<dbReference type="GO" id="GO:0004181">
    <property type="term" value="F:metallocarboxypeptidase activity"/>
    <property type="evidence" value="ECO:0007669"/>
    <property type="project" value="InterPro"/>
</dbReference>
<evidence type="ECO:0000313" key="11">
    <source>
        <dbReference type="Proteomes" id="UP000276133"/>
    </source>
</evidence>
<evidence type="ECO:0000256" key="6">
    <source>
        <dbReference type="ARBA" id="ARBA00022833"/>
    </source>
</evidence>
<proteinExistence type="inferred from homology"/>
<feature type="non-terminal residue" evidence="10">
    <location>
        <position position="1"/>
    </location>
</feature>
<comment type="caution">
    <text evidence="10">The sequence shown here is derived from an EMBL/GenBank/DDBJ whole genome shotgun (WGS) entry which is preliminary data.</text>
</comment>
<evidence type="ECO:0000256" key="7">
    <source>
        <dbReference type="ARBA" id="ARBA00023180"/>
    </source>
</evidence>
<evidence type="ECO:0000256" key="2">
    <source>
        <dbReference type="ARBA" id="ARBA00005988"/>
    </source>
</evidence>
<dbReference type="SUPFAM" id="SSF53187">
    <property type="entry name" value="Zn-dependent exopeptidases"/>
    <property type="match status" value="1"/>
</dbReference>
<evidence type="ECO:0000313" key="10">
    <source>
        <dbReference type="EMBL" id="RNA29378.1"/>
    </source>
</evidence>
<dbReference type="Pfam" id="PF00246">
    <property type="entry name" value="Peptidase_M14"/>
    <property type="match status" value="1"/>
</dbReference>